<organism evidence="1 2">
    <name type="scientific">Candidatus Ornithobacterium hominis</name>
    <dbReference type="NCBI Taxonomy" id="2497989"/>
    <lineage>
        <taxon>Bacteria</taxon>
        <taxon>Pseudomonadati</taxon>
        <taxon>Bacteroidota</taxon>
        <taxon>Flavobacteriia</taxon>
        <taxon>Flavobacteriales</taxon>
        <taxon>Weeksellaceae</taxon>
        <taxon>Ornithobacterium</taxon>
    </lineage>
</organism>
<sequence length="167" mass="20131">MDKDQIKVIEEITTFQYIKRLGKFLKTSVKKFLNGNEEMRDYSFETLIKVKSNNEDITIGIFGDFQEVITKRIYWEHFTYNEVEEFCKKFDLFFDKDFNYPSASFELKKDKLIATLSLKKSSVANNYFIIIYYFDDGESRRNPQLYVHGIWEIELSEELKRKLYLEI</sequence>
<dbReference type="AlphaFoldDB" id="A0A383U1Q4"/>
<dbReference type="RefSeq" id="WP_119059448.1">
    <property type="nucleotide sequence ID" value="NZ_UNSC01000004.1"/>
</dbReference>
<dbReference type="EMBL" id="UNSC01000004">
    <property type="protein sequence ID" value="SZD73091.1"/>
    <property type="molecule type" value="Genomic_DNA"/>
</dbReference>
<dbReference type="Proteomes" id="UP000262142">
    <property type="component" value="Unassembled WGS sequence"/>
</dbReference>
<gene>
    <name evidence="1" type="ORF">SAMEA104719789_01155</name>
</gene>
<dbReference type="OrthoDB" id="10011600at2"/>
<evidence type="ECO:0000313" key="2">
    <source>
        <dbReference type="Proteomes" id="UP000262142"/>
    </source>
</evidence>
<accession>A0A383U1Q4</accession>
<proteinExistence type="predicted"/>
<keyword evidence="2" id="KW-1185">Reference proteome</keyword>
<reference evidence="1 2" key="1">
    <citation type="submission" date="2018-09" db="EMBL/GenBank/DDBJ databases">
        <authorList>
            <consortium name="Pathogen Informatics"/>
        </authorList>
    </citation>
    <scope>NUCLEOTIDE SEQUENCE [LARGE SCALE GENOMIC DNA]</scope>
    <source>
        <strain evidence="1 2">OH-22767</strain>
    </source>
</reference>
<name>A0A383U1Q4_9FLAO</name>
<evidence type="ECO:0000313" key="1">
    <source>
        <dbReference type="EMBL" id="SZD73091.1"/>
    </source>
</evidence>
<protein>
    <submittedName>
        <fullName evidence="1">Uncharacterized protein</fullName>
    </submittedName>
</protein>